<gene>
    <name evidence="1" type="ORF">LTS18_006745</name>
</gene>
<proteinExistence type="predicted"/>
<dbReference type="Proteomes" id="UP001186974">
    <property type="component" value="Unassembled WGS sequence"/>
</dbReference>
<evidence type="ECO:0000313" key="1">
    <source>
        <dbReference type="EMBL" id="KAK3081429.1"/>
    </source>
</evidence>
<reference evidence="1" key="1">
    <citation type="submission" date="2024-09" db="EMBL/GenBank/DDBJ databases">
        <title>Black Yeasts Isolated from many extreme environments.</title>
        <authorList>
            <person name="Coleine C."/>
            <person name="Stajich J.E."/>
            <person name="Selbmann L."/>
        </authorList>
    </citation>
    <scope>NUCLEOTIDE SEQUENCE</scope>
    <source>
        <strain evidence="1">CCFEE 5737</strain>
    </source>
</reference>
<accession>A0ACC3DXW7</accession>
<protein>
    <submittedName>
        <fullName evidence="1">Uncharacterized protein</fullName>
    </submittedName>
</protein>
<comment type="caution">
    <text evidence="1">The sequence shown here is derived from an EMBL/GenBank/DDBJ whole genome shotgun (WGS) entry which is preliminary data.</text>
</comment>
<evidence type="ECO:0000313" key="2">
    <source>
        <dbReference type="Proteomes" id="UP001186974"/>
    </source>
</evidence>
<dbReference type="EMBL" id="JAWDJW010000165">
    <property type="protein sequence ID" value="KAK3081429.1"/>
    <property type="molecule type" value="Genomic_DNA"/>
</dbReference>
<keyword evidence="2" id="KW-1185">Reference proteome</keyword>
<sequence>MYAAALFLALVASAQAQLAFDSSTGTYSCPVPEGAYCAGDSLSTNIIIRCTSGTGQPGNCNDNLAGISPIGVKSSAQCYQTSASAGDAACSFNGLAYPDSGMPYPIAGASNSSTGGAAATGAAPYAAGNGTSGGASPTGAATPAPFEGAGAKVMVSGALGAAVMVAGLMM</sequence>
<name>A0ACC3DXW7_9PEZI</name>
<organism evidence="1 2">
    <name type="scientific">Coniosporium uncinatum</name>
    <dbReference type="NCBI Taxonomy" id="93489"/>
    <lineage>
        <taxon>Eukaryota</taxon>
        <taxon>Fungi</taxon>
        <taxon>Dikarya</taxon>
        <taxon>Ascomycota</taxon>
        <taxon>Pezizomycotina</taxon>
        <taxon>Dothideomycetes</taxon>
        <taxon>Dothideomycetes incertae sedis</taxon>
        <taxon>Coniosporium</taxon>
    </lineage>
</organism>